<protein>
    <submittedName>
        <fullName evidence="2">Uncharacterized protein</fullName>
    </submittedName>
</protein>
<sequence length="937" mass="106383">MSDSDDDFDLMIDQVLLANLQAAELVGKLVTTGVLQNNGEGPSNKRPRGPNKERGREEGHDKLIADYFSNNPVEYFKQHWDARGVKGFSVLQKCTSAIRQLAYGSASDASDEYLRMSETTSRDCLENFCKGIIYLYMRQYLRKPTASDIQRIYAMHEQVHGLPGMLGSIDYKALDSSFVVNGTHYNHGYYLADGIYPEWTTFVKAFRYPHDDERRIHFKERQESARKDIEWTFATLQSKWHMVKRPARVWTRTKLQEIMYTCIILHNMIREDEGISDYPFDPTEVLPEDIETNISEADRARNVNLVKNRERHANLRQDGSGKADVVAEMGGMGGMAKDGLRPSSMGLGMHPVPSGTPLAHHRGYSAGKESAGESAPHCWYGIGMNVDGLVRSNSGNNSHHSIRSSSIRGIIGDRRFNDQFSHVNTQGTEVKKVKRMKVGEAETESDDLPNLRRNASSVQFEATEDQRGRCGDLSAKTSEYAFFKKIKENTCSNVNVHPKYHDNQLDNVQQSDHFTREEIHDVQKDVIKYGRSSFPVEKGRGRDDAHCSFLSPPCCGSKNPGVNHVFGTSSINAQKVRPGGYNWLSPYIGSKTKTSGEYSSSNYIKEIYIGLMGLRDPVLGHTKNHSKRKLLPSFSESELATPIKNHEAYKRKLTESHHISYLDDGFPRSKGKLVDMDLVEWDPTSLQSWSLGQAPSSSFLYNRSHTDGDFGISNFAIEGISLFDKPLSRYESIKITELEELDFDYGPKLLEQPQTLLLGWENDGFHLSERNSDDDYQLCLPDRFISSPPSSLKTRFDSPYHVLDGTITPYIDRHREEKHFLDSSYAPKHRMLALEDCGIEISRQDYALNEKEREVGAESFMFLIQSPANNVLRFLNTGLRSFVVDDENDENFVYGSDRLLEGSVKGCYPLRFMESFHDEHFDHIGYPLLLHDSSMNE</sequence>
<dbReference type="Pfam" id="PF04827">
    <property type="entry name" value="Plant_tran"/>
    <property type="match status" value="1"/>
</dbReference>
<dbReference type="Proteomes" id="UP001172457">
    <property type="component" value="Chromosome 5"/>
</dbReference>
<keyword evidence="3" id="KW-1185">Reference proteome</keyword>
<name>A0AA38WGR2_9ASTR</name>
<evidence type="ECO:0000313" key="3">
    <source>
        <dbReference type="Proteomes" id="UP001172457"/>
    </source>
</evidence>
<evidence type="ECO:0000313" key="2">
    <source>
        <dbReference type="EMBL" id="KAJ9547806.1"/>
    </source>
</evidence>
<comment type="caution">
    <text evidence="2">The sequence shown here is derived from an EMBL/GenBank/DDBJ whole genome shotgun (WGS) entry which is preliminary data.</text>
</comment>
<dbReference type="EMBL" id="JARYMX010000005">
    <property type="protein sequence ID" value="KAJ9547806.1"/>
    <property type="molecule type" value="Genomic_DNA"/>
</dbReference>
<gene>
    <name evidence="2" type="ORF">OSB04_020349</name>
</gene>
<accession>A0AA38WGR2</accession>
<feature type="region of interest" description="Disordered" evidence="1">
    <location>
        <begin position="34"/>
        <end position="58"/>
    </location>
</feature>
<dbReference type="PANTHER" id="PTHR47150:SF4">
    <property type="entry name" value="HARBINGER TRANSPOSASE-DERIVED PROTEIN-RELATED"/>
    <property type="match status" value="1"/>
</dbReference>
<organism evidence="2 3">
    <name type="scientific">Centaurea solstitialis</name>
    <name type="common">yellow star-thistle</name>
    <dbReference type="NCBI Taxonomy" id="347529"/>
    <lineage>
        <taxon>Eukaryota</taxon>
        <taxon>Viridiplantae</taxon>
        <taxon>Streptophyta</taxon>
        <taxon>Embryophyta</taxon>
        <taxon>Tracheophyta</taxon>
        <taxon>Spermatophyta</taxon>
        <taxon>Magnoliopsida</taxon>
        <taxon>eudicotyledons</taxon>
        <taxon>Gunneridae</taxon>
        <taxon>Pentapetalae</taxon>
        <taxon>asterids</taxon>
        <taxon>campanulids</taxon>
        <taxon>Asterales</taxon>
        <taxon>Asteraceae</taxon>
        <taxon>Carduoideae</taxon>
        <taxon>Cardueae</taxon>
        <taxon>Centaureinae</taxon>
        <taxon>Centaurea</taxon>
    </lineage>
</organism>
<dbReference type="PANTHER" id="PTHR47150">
    <property type="entry name" value="OS12G0169200 PROTEIN"/>
    <property type="match status" value="1"/>
</dbReference>
<evidence type="ECO:0000256" key="1">
    <source>
        <dbReference type="SAM" id="MobiDB-lite"/>
    </source>
</evidence>
<proteinExistence type="predicted"/>
<dbReference type="AlphaFoldDB" id="A0AA38WGR2"/>
<dbReference type="InterPro" id="IPR006912">
    <property type="entry name" value="Harbinger_derived_prot"/>
</dbReference>
<reference evidence="2" key="1">
    <citation type="submission" date="2023-03" db="EMBL/GenBank/DDBJ databases">
        <title>Chromosome-scale reference genome and RAD-based genetic map of yellow starthistle (Centaurea solstitialis) reveal putative structural variation and QTLs associated with invader traits.</title>
        <authorList>
            <person name="Reatini B."/>
            <person name="Cang F.A."/>
            <person name="Jiang Q."/>
            <person name="Mckibben M.T.W."/>
            <person name="Barker M.S."/>
            <person name="Rieseberg L.H."/>
            <person name="Dlugosch K.M."/>
        </authorList>
    </citation>
    <scope>NUCLEOTIDE SEQUENCE</scope>
    <source>
        <strain evidence="2">CAN-66</strain>
        <tissue evidence="2">Leaf</tissue>
    </source>
</reference>